<sequence>MKHLELLGCDEKIHRTKIMLTIKNNTKVNTKEAKEIVDLLFLNKSIHLILNFEIQKCDEFLWSLAELGVRIDNISWHEENRE</sequence>
<keyword evidence="2" id="KW-1185">Reference proteome</keyword>
<reference evidence="1" key="1">
    <citation type="submission" date="2021-12" db="EMBL/GenBank/DDBJ databases">
        <authorList>
            <person name="Cha I.-T."/>
            <person name="Lee K.-E."/>
            <person name="Park S.-J."/>
        </authorList>
    </citation>
    <scope>NUCLEOTIDE SEQUENCE</scope>
    <source>
        <strain evidence="1">YSM-43</strain>
    </source>
</reference>
<accession>A0ABY4HPV7</accession>
<gene>
    <name evidence="1" type="ORF">LXD69_04290</name>
</gene>
<protein>
    <submittedName>
        <fullName evidence="1">Uncharacterized protein</fullName>
    </submittedName>
</protein>
<evidence type="ECO:0000313" key="2">
    <source>
        <dbReference type="Proteomes" id="UP000830454"/>
    </source>
</evidence>
<dbReference type="EMBL" id="CP090145">
    <property type="protein sequence ID" value="UOX34728.1"/>
    <property type="molecule type" value="Genomic_DNA"/>
</dbReference>
<name>A0ABY4HPV7_9FLAO</name>
<dbReference type="RefSeq" id="WP_246917777.1">
    <property type="nucleotide sequence ID" value="NZ_CP090145.1"/>
</dbReference>
<organism evidence="1 2">
    <name type="scientific">Flavobacterium sediminilitoris</name>
    <dbReference type="NCBI Taxonomy" id="2024526"/>
    <lineage>
        <taxon>Bacteria</taxon>
        <taxon>Pseudomonadati</taxon>
        <taxon>Bacteroidota</taxon>
        <taxon>Flavobacteriia</taxon>
        <taxon>Flavobacteriales</taxon>
        <taxon>Flavobacteriaceae</taxon>
        <taxon>Flavobacterium</taxon>
    </lineage>
</organism>
<dbReference type="Proteomes" id="UP000830454">
    <property type="component" value="Chromosome"/>
</dbReference>
<evidence type="ECO:0000313" key="1">
    <source>
        <dbReference type="EMBL" id="UOX34728.1"/>
    </source>
</evidence>
<proteinExistence type="predicted"/>
<reference evidence="1" key="2">
    <citation type="submission" date="2022-04" db="EMBL/GenBank/DDBJ databases">
        <title>Complete Genome Sequence of Flavobacterium sediminilitoris YSM-43, Isolated from a Tidal Sediment.</title>
        <authorList>
            <person name="Lee P.A."/>
        </authorList>
    </citation>
    <scope>NUCLEOTIDE SEQUENCE</scope>
    <source>
        <strain evidence="1">YSM-43</strain>
    </source>
</reference>